<accession>A0ACA9PPV1</accession>
<reference evidence="1" key="1">
    <citation type="submission" date="2021-06" db="EMBL/GenBank/DDBJ databases">
        <authorList>
            <person name="Kallberg Y."/>
            <person name="Tangrot J."/>
            <person name="Rosling A."/>
        </authorList>
    </citation>
    <scope>NUCLEOTIDE SEQUENCE</scope>
    <source>
        <strain evidence="1">28 12/20/2015</strain>
    </source>
</reference>
<evidence type="ECO:0000313" key="2">
    <source>
        <dbReference type="Proteomes" id="UP000789366"/>
    </source>
</evidence>
<organism evidence="1 2">
    <name type="scientific">Cetraspora pellucida</name>
    <dbReference type="NCBI Taxonomy" id="1433469"/>
    <lineage>
        <taxon>Eukaryota</taxon>
        <taxon>Fungi</taxon>
        <taxon>Fungi incertae sedis</taxon>
        <taxon>Mucoromycota</taxon>
        <taxon>Glomeromycotina</taxon>
        <taxon>Glomeromycetes</taxon>
        <taxon>Diversisporales</taxon>
        <taxon>Gigasporaceae</taxon>
        <taxon>Cetraspora</taxon>
    </lineage>
</organism>
<evidence type="ECO:0000313" key="1">
    <source>
        <dbReference type="EMBL" id="CAG8719964.1"/>
    </source>
</evidence>
<comment type="caution">
    <text evidence="1">The sequence shown here is derived from an EMBL/GenBank/DDBJ whole genome shotgun (WGS) entry which is preliminary data.</text>
</comment>
<name>A0ACA9PPV1_9GLOM</name>
<gene>
    <name evidence="1" type="ORF">SPELUC_LOCUS12365</name>
</gene>
<proteinExistence type="predicted"/>
<sequence length="107" mass="12346">MADDRLSEFTGYIPQVKVEMEGVITHQNFYVMETASFEVLLGMPWVAGAQLVSSGWKEQNRDEDSELDAYDEEDEEEGKRNQVAVVRRFQIINDEVQNSDKNNELLE</sequence>
<keyword evidence="2" id="KW-1185">Reference proteome</keyword>
<dbReference type="Proteomes" id="UP000789366">
    <property type="component" value="Unassembled WGS sequence"/>
</dbReference>
<feature type="non-terminal residue" evidence="1">
    <location>
        <position position="107"/>
    </location>
</feature>
<dbReference type="EMBL" id="CAJVPW010029018">
    <property type="protein sequence ID" value="CAG8719964.1"/>
    <property type="molecule type" value="Genomic_DNA"/>
</dbReference>
<protein>
    <submittedName>
        <fullName evidence="1">9046_t:CDS:1</fullName>
    </submittedName>
</protein>